<dbReference type="OrthoDB" id="55795at2157"/>
<dbReference type="STRING" id="1227455.C449_05047"/>
<feature type="transmembrane region" description="Helical" evidence="11">
    <location>
        <begin position="259"/>
        <end position="284"/>
    </location>
</feature>
<dbReference type="GO" id="GO:0046872">
    <property type="term" value="F:metal ion binding"/>
    <property type="evidence" value="ECO:0007669"/>
    <property type="project" value="UniProtKB-KW"/>
</dbReference>
<evidence type="ECO:0000256" key="8">
    <source>
        <dbReference type="ARBA" id="ARBA00023004"/>
    </source>
</evidence>
<evidence type="ECO:0000256" key="4">
    <source>
        <dbReference type="ARBA" id="ARBA00022692"/>
    </source>
</evidence>
<keyword evidence="8" id="KW-0408">Iron</keyword>
<feature type="transmembrane region" description="Helical" evidence="11">
    <location>
        <begin position="304"/>
        <end position="323"/>
    </location>
</feature>
<feature type="transmembrane region" description="Helical" evidence="11">
    <location>
        <begin position="103"/>
        <end position="121"/>
    </location>
</feature>
<feature type="compositionally biased region" description="Basic and acidic residues" evidence="10">
    <location>
        <begin position="436"/>
        <end position="445"/>
    </location>
</feature>
<dbReference type="GO" id="GO:0009055">
    <property type="term" value="F:electron transfer activity"/>
    <property type="evidence" value="ECO:0007669"/>
    <property type="project" value="InterPro"/>
</dbReference>
<dbReference type="PATRIC" id="fig|1227455.4.peg.1028"/>
<reference evidence="14 15" key="1">
    <citation type="journal article" date="2014" name="PLoS Genet.">
        <title>Phylogenetically driven sequencing of extremely halophilic archaea reveals strategies for static and dynamic osmo-response.</title>
        <authorList>
            <person name="Becker E.A."/>
            <person name="Seitzer P.M."/>
            <person name="Tritt A."/>
            <person name="Larsen D."/>
            <person name="Krusor M."/>
            <person name="Yao A.I."/>
            <person name="Wu D."/>
            <person name="Madern D."/>
            <person name="Eisen J.A."/>
            <person name="Darling A.E."/>
            <person name="Facciotti M.T."/>
        </authorList>
    </citation>
    <scope>NUCLEOTIDE SEQUENCE [LARGE SCALE GENOMIC DNA]</scope>
    <source>
        <strain evidence="14 15">DSM 5350</strain>
    </source>
</reference>
<feature type="transmembrane region" description="Helical" evidence="11">
    <location>
        <begin position="77"/>
        <end position="97"/>
    </location>
</feature>
<dbReference type="EMBL" id="AOMD01000015">
    <property type="protein sequence ID" value="EMA46044.1"/>
    <property type="molecule type" value="Genomic_DNA"/>
</dbReference>
<keyword evidence="15" id="KW-1185">Reference proteome</keyword>
<dbReference type="InterPro" id="IPR036150">
    <property type="entry name" value="Cyt_b/b6_C_sf"/>
</dbReference>
<sequence length="483" mass="52888">MLNRIYGWFDRRFDLEDSSKFLGKAFPAEDSFLLGEVALFTFFLLVMTGIFLGFFFEPSTTEVTYDGSVAQYQDQELPAAFASVLYITYDIPFGMFLRRLHHWAAHFFVASIGLHMLRVFFSGAYRNPREPNWVVGGLLALLAIFAAYTGYSLPFDEFASTATGIGYSIANSIPIVGDIISKIVFGGEYPSSATLPRFYFLHVFAIPVAIMALIGVHMAILIRQKHTEGPRSSDVAGEQTVEKDDDTYVIGLPAFPNQAAVSVVVFFLTLAFVSLLAGFLPVHNVAAYGPNDPASTPELIMPDWFLMWVFGFLKVMPSWMSFTVPFTDIHVSTEFLSGVVLPGIVFGLVFLWPFIDYRKDPTHFTVNPLRRPWQTAVGVAAVTFIMIASIAGMNNILADVIAVSTGTINNILLVATLVYPLVAGAITYYILRGNGREESQERGEPAADGGSRSMKPTSENGPTDGPSDDPTADSSPSGGEADD</sequence>
<evidence type="ECO:0000256" key="7">
    <source>
        <dbReference type="ARBA" id="ARBA00022989"/>
    </source>
</evidence>
<feature type="transmembrane region" description="Helical" evidence="11">
    <location>
        <begin position="133"/>
        <end position="151"/>
    </location>
</feature>
<dbReference type="Pfam" id="PF13631">
    <property type="entry name" value="Cytochrom_B_N_2"/>
    <property type="match status" value="1"/>
</dbReference>
<accession>M0MMU4</accession>
<feature type="transmembrane region" description="Helical" evidence="11">
    <location>
        <begin position="410"/>
        <end position="431"/>
    </location>
</feature>
<evidence type="ECO:0000313" key="15">
    <source>
        <dbReference type="Proteomes" id="UP000011669"/>
    </source>
</evidence>
<feature type="region of interest" description="Disordered" evidence="10">
    <location>
        <begin position="436"/>
        <end position="483"/>
    </location>
</feature>
<keyword evidence="6" id="KW-0249">Electron transport</keyword>
<dbReference type="PANTHER" id="PTHR19271">
    <property type="entry name" value="CYTOCHROME B"/>
    <property type="match status" value="1"/>
</dbReference>
<feature type="transmembrane region" description="Helical" evidence="11">
    <location>
        <begin position="335"/>
        <end position="355"/>
    </location>
</feature>
<protein>
    <submittedName>
        <fullName evidence="14">Menaquinol-cytochrome-c reductase</fullName>
    </submittedName>
</protein>
<keyword evidence="9 11" id="KW-0472">Membrane</keyword>
<dbReference type="PANTHER" id="PTHR19271:SF16">
    <property type="entry name" value="CYTOCHROME B"/>
    <property type="match status" value="1"/>
</dbReference>
<evidence type="ECO:0000256" key="3">
    <source>
        <dbReference type="ARBA" id="ARBA00022617"/>
    </source>
</evidence>
<dbReference type="Gene3D" id="1.20.810.10">
    <property type="entry name" value="Cytochrome Bc1 Complex, Chain C"/>
    <property type="match status" value="1"/>
</dbReference>
<feature type="domain" description="Cytochrome b/b6 N-terminal region profile" evidence="12">
    <location>
        <begin position="5"/>
        <end position="230"/>
    </location>
</feature>
<evidence type="ECO:0000256" key="11">
    <source>
        <dbReference type="SAM" id="Phobius"/>
    </source>
</evidence>
<evidence type="ECO:0000313" key="14">
    <source>
        <dbReference type="EMBL" id="EMA46044.1"/>
    </source>
</evidence>
<dbReference type="RefSeq" id="WP_006076867.1">
    <property type="nucleotide sequence ID" value="NZ_AOMD01000015.1"/>
</dbReference>
<evidence type="ECO:0000256" key="6">
    <source>
        <dbReference type="ARBA" id="ARBA00022982"/>
    </source>
</evidence>
<dbReference type="InterPro" id="IPR027387">
    <property type="entry name" value="Cytb/b6-like_sf"/>
</dbReference>
<dbReference type="SUPFAM" id="SSF81342">
    <property type="entry name" value="Transmembrane di-heme cytochromes"/>
    <property type="match status" value="1"/>
</dbReference>
<dbReference type="InterPro" id="IPR005798">
    <property type="entry name" value="Cyt_b/b6_C"/>
</dbReference>
<dbReference type="InterPro" id="IPR016174">
    <property type="entry name" value="Di-haem_cyt_TM"/>
</dbReference>
<evidence type="ECO:0000256" key="1">
    <source>
        <dbReference type="ARBA" id="ARBA00004141"/>
    </source>
</evidence>
<dbReference type="PROSITE" id="PS51003">
    <property type="entry name" value="CYTB_CTER"/>
    <property type="match status" value="1"/>
</dbReference>
<evidence type="ECO:0000256" key="2">
    <source>
        <dbReference type="ARBA" id="ARBA00022448"/>
    </source>
</evidence>
<evidence type="ECO:0000259" key="13">
    <source>
        <dbReference type="PROSITE" id="PS51003"/>
    </source>
</evidence>
<evidence type="ECO:0000256" key="5">
    <source>
        <dbReference type="ARBA" id="ARBA00022723"/>
    </source>
</evidence>
<keyword evidence="3" id="KW-0349">Heme</keyword>
<feature type="compositionally biased region" description="Low complexity" evidence="10">
    <location>
        <begin position="472"/>
        <end position="483"/>
    </location>
</feature>
<feature type="transmembrane region" description="Helical" evidence="11">
    <location>
        <begin position="375"/>
        <end position="398"/>
    </location>
</feature>
<keyword evidence="2" id="KW-0813">Transport</keyword>
<keyword evidence="5" id="KW-0479">Metal-binding</keyword>
<dbReference type="PROSITE" id="PS51002">
    <property type="entry name" value="CYTB_NTER"/>
    <property type="match status" value="1"/>
</dbReference>
<dbReference type="GO" id="GO:0022904">
    <property type="term" value="P:respiratory electron transport chain"/>
    <property type="evidence" value="ECO:0007669"/>
    <property type="project" value="InterPro"/>
</dbReference>
<dbReference type="AlphaFoldDB" id="M0MMU4"/>
<dbReference type="SUPFAM" id="SSF81648">
    <property type="entry name" value="a domain/subunit of cytochrome bc1 complex (Ubiquinol-cytochrome c reductase)"/>
    <property type="match status" value="1"/>
</dbReference>
<feature type="domain" description="Cytochrome b/b6 C-terminal region profile" evidence="13">
    <location>
        <begin position="241"/>
        <end position="434"/>
    </location>
</feature>
<comment type="subcellular location">
    <subcellularLocation>
        <location evidence="1">Membrane</location>
        <topology evidence="1">Multi-pass membrane protein</topology>
    </subcellularLocation>
</comment>
<dbReference type="InterPro" id="IPR005797">
    <property type="entry name" value="Cyt_b/b6_N"/>
</dbReference>
<proteinExistence type="predicted"/>
<keyword evidence="4 11" id="KW-0812">Transmembrane</keyword>
<comment type="caution">
    <text evidence="14">The sequence shown here is derived from an EMBL/GenBank/DDBJ whole genome shotgun (WGS) entry which is preliminary data.</text>
</comment>
<name>M0MMU4_9EURY</name>
<dbReference type="InParanoid" id="M0MMU4"/>
<evidence type="ECO:0000256" key="10">
    <source>
        <dbReference type="SAM" id="MobiDB-lite"/>
    </source>
</evidence>
<evidence type="ECO:0000259" key="12">
    <source>
        <dbReference type="PROSITE" id="PS51002"/>
    </source>
</evidence>
<evidence type="ECO:0000256" key="9">
    <source>
        <dbReference type="ARBA" id="ARBA00023136"/>
    </source>
</evidence>
<feature type="transmembrane region" description="Helical" evidence="11">
    <location>
        <begin position="37"/>
        <end position="56"/>
    </location>
</feature>
<gene>
    <name evidence="14" type="ORF">C449_05047</name>
</gene>
<dbReference type="GO" id="GO:0016491">
    <property type="term" value="F:oxidoreductase activity"/>
    <property type="evidence" value="ECO:0007669"/>
    <property type="project" value="InterPro"/>
</dbReference>
<dbReference type="Proteomes" id="UP000011669">
    <property type="component" value="Unassembled WGS sequence"/>
</dbReference>
<feature type="transmembrane region" description="Helical" evidence="11">
    <location>
        <begin position="199"/>
        <end position="222"/>
    </location>
</feature>
<organism evidence="14 15">
    <name type="scientific">Halococcus saccharolyticus DSM 5350</name>
    <dbReference type="NCBI Taxonomy" id="1227455"/>
    <lineage>
        <taxon>Archaea</taxon>
        <taxon>Methanobacteriati</taxon>
        <taxon>Methanobacteriota</taxon>
        <taxon>Stenosarchaea group</taxon>
        <taxon>Halobacteria</taxon>
        <taxon>Halobacteriales</taxon>
        <taxon>Halococcaceae</taxon>
        <taxon>Halococcus</taxon>
    </lineage>
</organism>
<dbReference type="GO" id="GO:0016020">
    <property type="term" value="C:membrane"/>
    <property type="evidence" value="ECO:0007669"/>
    <property type="project" value="UniProtKB-SubCell"/>
</dbReference>
<dbReference type="Pfam" id="PF00032">
    <property type="entry name" value="Cytochrom_B_C"/>
    <property type="match status" value="1"/>
</dbReference>
<keyword evidence="7 11" id="KW-1133">Transmembrane helix</keyword>